<dbReference type="NCBIfam" id="TIGR01027">
    <property type="entry name" value="proB"/>
    <property type="match status" value="1"/>
</dbReference>
<evidence type="ECO:0000313" key="11">
    <source>
        <dbReference type="Proteomes" id="UP000229278"/>
    </source>
</evidence>
<dbReference type="GO" id="GO:0055129">
    <property type="term" value="P:L-proline biosynthetic process"/>
    <property type="evidence" value="ECO:0007669"/>
    <property type="project" value="UniProtKB-UniRule"/>
</dbReference>
<dbReference type="InterPro" id="IPR001048">
    <property type="entry name" value="Asp/Glu/Uridylate_kinase"/>
</dbReference>
<feature type="binding site" evidence="8">
    <location>
        <position position="157"/>
    </location>
    <ligand>
        <name>substrate</name>
    </ligand>
</feature>
<dbReference type="GO" id="GO:0003723">
    <property type="term" value="F:RNA binding"/>
    <property type="evidence" value="ECO:0007669"/>
    <property type="project" value="InterPro"/>
</dbReference>
<dbReference type="EC" id="2.7.2.11" evidence="8"/>
<dbReference type="HAMAP" id="MF_00456">
    <property type="entry name" value="ProB"/>
    <property type="match status" value="1"/>
</dbReference>
<dbReference type="InterPro" id="IPR015947">
    <property type="entry name" value="PUA-like_sf"/>
</dbReference>
<dbReference type="PANTHER" id="PTHR43654:SF1">
    <property type="entry name" value="ISOPENTENYL PHOSPHATE KINASE"/>
    <property type="match status" value="1"/>
</dbReference>
<evidence type="ECO:0000256" key="8">
    <source>
        <dbReference type="HAMAP-Rule" id="MF_00456"/>
    </source>
</evidence>
<reference evidence="10 11" key="1">
    <citation type="submission" date="2017-10" db="EMBL/GenBank/DDBJ databases">
        <title>Novel microbial diversity and functional potential in the marine mammal oral microbiome.</title>
        <authorList>
            <person name="Dudek N.K."/>
            <person name="Sun C.L."/>
            <person name="Burstein D."/>
            <person name="Kantor R.S."/>
            <person name="Aliaga Goltsman D.S."/>
            <person name="Bik E.M."/>
            <person name="Thomas B.C."/>
            <person name="Banfield J.F."/>
            <person name="Relman D.A."/>
        </authorList>
    </citation>
    <scope>NUCLEOTIDE SEQUENCE [LARGE SCALE GENOMIC DNA]</scope>
    <source>
        <strain evidence="10">DOLJORAL78_50_517</strain>
    </source>
</reference>
<dbReference type="InterPro" id="IPR041739">
    <property type="entry name" value="G5K_ProB"/>
</dbReference>
<evidence type="ECO:0000256" key="5">
    <source>
        <dbReference type="ARBA" id="ARBA00022741"/>
    </source>
</evidence>
<comment type="catalytic activity">
    <reaction evidence="8">
        <text>L-glutamate + ATP = L-glutamyl 5-phosphate + ADP</text>
        <dbReference type="Rhea" id="RHEA:14877"/>
        <dbReference type="ChEBI" id="CHEBI:29985"/>
        <dbReference type="ChEBI" id="CHEBI:30616"/>
        <dbReference type="ChEBI" id="CHEBI:58274"/>
        <dbReference type="ChEBI" id="CHEBI:456216"/>
        <dbReference type="EC" id="2.7.2.11"/>
    </reaction>
</comment>
<dbReference type="InterPro" id="IPR001057">
    <property type="entry name" value="Glu/AcGlu_kinase"/>
</dbReference>
<feature type="binding site" evidence="8">
    <location>
        <position position="145"/>
    </location>
    <ligand>
        <name>substrate</name>
    </ligand>
</feature>
<feature type="binding site" evidence="8">
    <location>
        <position position="58"/>
    </location>
    <ligand>
        <name>substrate</name>
    </ligand>
</feature>
<feature type="domain" description="PUA" evidence="9">
    <location>
        <begin position="285"/>
        <end position="359"/>
    </location>
</feature>
<keyword evidence="2 8" id="KW-0028">Amino-acid biosynthesis</keyword>
<organism evidence="10 11">
    <name type="scientific">Candidatus Contendibacter odensensis</name>
    <dbReference type="NCBI Taxonomy" id="1400860"/>
    <lineage>
        <taxon>Bacteria</taxon>
        <taxon>Pseudomonadati</taxon>
        <taxon>Pseudomonadota</taxon>
        <taxon>Gammaproteobacteria</taxon>
        <taxon>Candidatus Competibacteraceae</taxon>
        <taxon>Candidatus Contendibacter</taxon>
    </lineage>
</organism>
<dbReference type="AlphaFoldDB" id="A0A2G6PF79"/>
<dbReference type="SMART" id="SM00359">
    <property type="entry name" value="PUA"/>
    <property type="match status" value="1"/>
</dbReference>
<dbReference type="Pfam" id="PF01472">
    <property type="entry name" value="PUA"/>
    <property type="match status" value="1"/>
</dbReference>
<dbReference type="PRINTS" id="PR00474">
    <property type="entry name" value="GLU5KINASE"/>
</dbReference>
<dbReference type="Gene3D" id="3.40.1160.10">
    <property type="entry name" value="Acetylglutamate kinase-like"/>
    <property type="match status" value="2"/>
</dbReference>
<feature type="binding site" evidence="8">
    <location>
        <begin position="219"/>
        <end position="225"/>
    </location>
    <ligand>
        <name>ATP</name>
        <dbReference type="ChEBI" id="CHEBI:30616"/>
    </ligand>
</feature>
<dbReference type="CDD" id="cd04242">
    <property type="entry name" value="AAK_G5K_ProB"/>
    <property type="match status" value="1"/>
</dbReference>
<dbReference type="InterPro" id="IPR011529">
    <property type="entry name" value="Glu_5kinase"/>
</dbReference>
<keyword evidence="5 8" id="KW-0547">Nucleotide-binding</keyword>
<dbReference type="FunFam" id="3.40.1160.10:FF:000018">
    <property type="entry name" value="Glutamate 5-kinase"/>
    <property type="match status" value="1"/>
</dbReference>
<dbReference type="GO" id="GO:0004349">
    <property type="term" value="F:glutamate 5-kinase activity"/>
    <property type="evidence" value="ECO:0007669"/>
    <property type="project" value="UniProtKB-UniRule"/>
</dbReference>
<dbReference type="InterPro" id="IPR005715">
    <property type="entry name" value="Glu_5kinase/COase_Synthase"/>
</dbReference>
<dbReference type="GO" id="GO:0005524">
    <property type="term" value="F:ATP binding"/>
    <property type="evidence" value="ECO:0007669"/>
    <property type="project" value="UniProtKB-KW"/>
</dbReference>
<dbReference type="PIRSF" id="PIRSF000729">
    <property type="entry name" value="GK"/>
    <property type="match status" value="1"/>
</dbReference>
<evidence type="ECO:0000256" key="3">
    <source>
        <dbReference type="ARBA" id="ARBA00022650"/>
    </source>
</evidence>
<dbReference type="PROSITE" id="PS50890">
    <property type="entry name" value="PUA"/>
    <property type="match status" value="1"/>
</dbReference>
<name>A0A2G6PF79_9GAMM</name>
<evidence type="ECO:0000256" key="1">
    <source>
        <dbReference type="ARBA" id="ARBA00022490"/>
    </source>
</evidence>
<dbReference type="GO" id="GO:0005829">
    <property type="term" value="C:cytosol"/>
    <property type="evidence" value="ECO:0007669"/>
    <property type="project" value="TreeGrafter"/>
</dbReference>
<comment type="subcellular location">
    <subcellularLocation>
        <location evidence="8">Cytoplasm</location>
    </subcellularLocation>
</comment>
<feature type="binding site" evidence="8">
    <location>
        <position position="18"/>
    </location>
    <ligand>
        <name>ATP</name>
        <dbReference type="ChEBI" id="CHEBI:30616"/>
    </ligand>
</feature>
<dbReference type="Proteomes" id="UP000229278">
    <property type="component" value="Unassembled WGS sequence"/>
</dbReference>
<dbReference type="SUPFAM" id="SSF53633">
    <property type="entry name" value="Carbamate kinase-like"/>
    <property type="match status" value="1"/>
</dbReference>
<keyword evidence="4 8" id="KW-0808">Transferase</keyword>
<evidence type="ECO:0000256" key="7">
    <source>
        <dbReference type="ARBA" id="ARBA00022840"/>
    </source>
</evidence>
<dbReference type="Pfam" id="PF00696">
    <property type="entry name" value="AA_kinase"/>
    <property type="match status" value="1"/>
</dbReference>
<evidence type="ECO:0000256" key="4">
    <source>
        <dbReference type="ARBA" id="ARBA00022679"/>
    </source>
</evidence>
<sequence length="376" mass="40965">MFNQTRRQIGMTKRWVVKIGSAMITNDGRGLDNFSIDAWVAQMAQLHHAGQELLLVSSGAIAEGVRRLNWAERPGDLSHLQAVAAVGQMGLVQAWESAFQHHGIHTAQILLTHEDAANRKRYLNIRNTLRTLLQLRVVPVINENDSVAFDEIRFGDNDTLGALVANLVEADLYIILTDQQGLYDRNPRQCPDAKLIHEGRAGDASLEKMATGGAGNLGSGGMLTKLQAAAKAARSGAFTLLAWGREPQVLGRVAAGENLGTLLRPSKSPVVARKQWLAVQLQIGGRLHLDHGAVHALRTAGKSLLPVGVTAIEGRFERGDLVSCLDPNGVEVARGLVNYDTDQALMFMGKTTHRIRALHGHIDDPELIHRDHLVLI</sequence>
<dbReference type="CDD" id="cd21157">
    <property type="entry name" value="PUA_G5K"/>
    <property type="match status" value="1"/>
</dbReference>
<accession>A0A2G6PF79</accession>
<dbReference type="Gene3D" id="2.30.130.10">
    <property type="entry name" value="PUA domain"/>
    <property type="match status" value="1"/>
</dbReference>
<dbReference type="UniPathway" id="UPA00098">
    <property type="reaction ID" value="UER00359"/>
</dbReference>
<evidence type="ECO:0000259" key="9">
    <source>
        <dbReference type="SMART" id="SM00359"/>
    </source>
</evidence>
<keyword evidence="1 8" id="KW-0963">Cytoplasm</keyword>
<comment type="caution">
    <text evidence="10">The sequence shown here is derived from an EMBL/GenBank/DDBJ whole genome shotgun (WGS) entry which is preliminary data.</text>
</comment>
<dbReference type="InterPro" id="IPR002478">
    <property type="entry name" value="PUA"/>
</dbReference>
<proteinExistence type="inferred from homology"/>
<dbReference type="PANTHER" id="PTHR43654">
    <property type="entry name" value="GLUTAMATE 5-KINASE"/>
    <property type="match status" value="1"/>
</dbReference>
<dbReference type="EMBL" id="PDTV01000006">
    <property type="protein sequence ID" value="PIE83214.1"/>
    <property type="molecule type" value="Genomic_DNA"/>
</dbReference>
<comment type="similarity">
    <text evidence="8">Belongs to the glutamate 5-kinase family.</text>
</comment>
<keyword evidence="6 8" id="KW-0418">Kinase</keyword>
<dbReference type="SUPFAM" id="SSF88697">
    <property type="entry name" value="PUA domain-like"/>
    <property type="match status" value="1"/>
</dbReference>
<dbReference type="PROSITE" id="PS00902">
    <property type="entry name" value="GLUTAMATE_5_KINASE"/>
    <property type="match status" value="1"/>
</dbReference>
<protein>
    <recommendedName>
        <fullName evidence="8">Glutamate 5-kinase</fullName>
        <ecNumber evidence="8">2.7.2.11</ecNumber>
    </recommendedName>
    <alternativeName>
        <fullName evidence="8">Gamma-glutamyl kinase</fullName>
        <shortName evidence="8">GK</shortName>
    </alternativeName>
</protein>
<evidence type="ECO:0000313" key="10">
    <source>
        <dbReference type="EMBL" id="PIE83214.1"/>
    </source>
</evidence>
<keyword evidence="7 8" id="KW-0067">ATP-binding</keyword>
<dbReference type="InterPro" id="IPR036974">
    <property type="entry name" value="PUA_sf"/>
</dbReference>
<comment type="function">
    <text evidence="8">Catalyzes the transfer of a phosphate group to glutamate to form L-glutamate 5-phosphate.</text>
</comment>
<evidence type="ECO:0000256" key="6">
    <source>
        <dbReference type="ARBA" id="ARBA00022777"/>
    </source>
</evidence>
<comment type="pathway">
    <text evidence="8">Amino-acid biosynthesis; L-proline biosynthesis; L-glutamate 5-semialdehyde from L-glutamate: step 1/2.</text>
</comment>
<dbReference type="InterPro" id="IPR036393">
    <property type="entry name" value="AceGlu_kinase-like_sf"/>
</dbReference>
<feature type="binding site" evidence="8">
    <location>
        <begin position="177"/>
        <end position="178"/>
    </location>
    <ligand>
        <name>ATP</name>
        <dbReference type="ChEBI" id="CHEBI:30616"/>
    </ligand>
</feature>
<gene>
    <name evidence="8" type="primary">proB</name>
    <name evidence="10" type="ORF">CSA09_02725</name>
</gene>
<evidence type="ECO:0000256" key="2">
    <source>
        <dbReference type="ARBA" id="ARBA00022605"/>
    </source>
</evidence>
<dbReference type="InterPro" id="IPR019797">
    <property type="entry name" value="Glutamate_5-kinase_CS"/>
</dbReference>
<keyword evidence="3 8" id="KW-0641">Proline biosynthesis</keyword>